<accession>A0ABN8NJ72</accession>
<gene>
    <name evidence="1" type="ORF">PLOB_00013879</name>
</gene>
<reference evidence="1 2" key="1">
    <citation type="submission" date="2022-05" db="EMBL/GenBank/DDBJ databases">
        <authorList>
            <consortium name="Genoscope - CEA"/>
            <person name="William W."/>
        </authorList>
    </citation>
    <scope>NUCLEOTIDE SEQUENCE [LARGE SCALE GENOMIC DNA]</scope>
</reference>
<dbReference type="Pfam" id="PF13148">
    <property type="entry name" value="DUF3987"/>
    <property type="match status" value="1"/>
</dbReference>
<evidence type="ECO:0000313" key="2">
    <source>
        <dbReference type="Proteomes" id="UP001159405"/>
    </source>
</evidence>
<organism evidence="1 2">
    <name type="scientific">Porites lobata</name>
    <dbReference type="NCBI Taxonomy" id="104759"/>
    <lineage>
        <taxon>Eukaryota</taxon>
        <taxon>Metazoa</taxon>
        <taxon>Cnidaria</taxon>
        <taxon>Anthozoa</taxon>
        <taxon>Hexacorallia</taxon>
        <taxon>Scleractinia</taxon>
        <taxon>Fungiina</taxon>
        <taxon>Poritidae</taxon>
        <taxon>Porites</taxon>
    </lineage>
</organism>
<sequence>MLLLSHTGKSSAIQYAAQDPLENLDFTDAIISKTTSSGLVKLLANKRKGMILSPEVFDIINKLLKSDEDNATGDVQLLCKLFSGERCSYHFSTEETRVIPPNTPFCLLGSTQLVNAAKLIARVDQGHGLVDRILLATPLAFRPTLTEMEAATDQLSTEVVSDFSELFENINGIDESVEFVFDDEGKELLREKMDEFVAEVNEAIRDGKVPPKSKTPELIPRIACALHVFNHAMEELLAGVPSTQPDTTISKTTLENAASFVNHLETQQEILCQFLKEVTNAVCDKTIDQPTTQMVRDNVLITQGPVVSYRSFKHGKRSARAIAESEFNTATESLMQDGFGRIVEFRIPRARSACKVFVKSKPNPWPNCTNVSLSEFDNALAKPLHNDITVPMRQYLQANNYISN</sequence>
<keyword evidence="2" id="KW-1185">Reference proteome</keyword>
<dbReference type="InterPro" id="IPR025048">
    <property type="entry name" value="DUF3987"/>
</dbReference>
<proteinExistence type="predicted"/>
<protein>
    <submittedName>
        <fullName evidence="1">Uncharacterized protein</fullName>
    </submittedName>
</protein>
<name>A0ABN8NJ72_9CNID</name>
<evidence type="ECO:0000313" key="1">
    <source>
        <dbReference type="EMBL" id="CAH3105844.1"/>
    </source>
</evidence>
<dbReference type="Proteomes" id="UP001159405">
    <property type="component" value="Unassembled WGS sequence"/>
</dbReference>
<comment type="caution">
    <text evidence="1">The sequence shown here is derived from an EMBL/GenBank/DDBJ whole genome shotgun (WGS) entry which is preliminary data.</text>
</comment>
<dbReference type="EMBL" id="CALNXK010000018">
    <property type="protein sequence ID" value="CAH3105844.1"/>
    <property type="molecule type" value="Genomic_DNA"/>
</dbReference>